<sequence length="82" mass="8007">MRFRLLSRSAAPLVALVVLQRGSTALAAEGGGGGEGGSRSGATDPITPFSRGASALAGMAQPFYDAFSQAVSPASGARAPGA</sequence>
<feature type="signal peptide" evidence="2">
    <location>
        <begin position="1"/>
        <end position="27"/>
    </location>
</feature>
<name>A0A6G5RGE7_9ACTN</name>
<dbReference type="Proteomes" id="UP000495940">
    <property type="component" value="Chromosome"/>
</dbReference>
<evidence type="ECO:0000313" key="4">
    <source>
        <dbReference type="Proteomes" id="UP000495940"/>
    </source>
</evidence>
<protein>
    <submittedName>
        <fullName evidence="3">Uncharacterized protein</fullName>
    </submittedName>
</protein>
<evidence type="ECO:0000256" key="2">
    <source>
        <dbReference type="SAM" id="SignalP"/>
    </source>
</evidence>
<dbReference type="KEGG" id="shaw:CEB94_20050"/>
<evidence type="ECO:0000313" key="3">
    <source>
        <dbReference type="EMBL" id="QCD56881.1"/>
    </source>
</evidence>
<dbReference type="RefSeq" id="WP_175433492.1">
    <property type="nucleotide sequence ID" value="NZ_CP021978.1"/>
</dbReference>
<organism evidence="3 4">
    <name type="scientific">Streptomyces hawaiiensis</name>
    <dbReference type="NCBI Taxonomy" id="67305"/>
    <lineage>
        <taxon>Bacteria</taxon>
        <taxon>Bacillati</taxon>
        <taxon>Actinomycetota</taxon>
        <taxon>Actinomycetes</taxon>
        <taxon>Kitasatosporales</taxon>
        <taxon>Streptomycetaceae</taxon>
        <taxon>Streptomyces</taxon>
    </lineage>
</organism>
<accession>A0A6G5RGE7</accession>
<feature type="compositionally biased region" description="Gly residues" evidence="1">
    <location>
        <begin position="29"/>
        <end position="39"/>
    </location>
</feature>
<reference evidence="3 4" key="1">
    <citation type="submission" date="2017-06" db="EMBL/GenBank/DDBJ databases">
        <title>Complete Genome Sequence of Streptomyces hawaiiensis NRRL 15010 and insights into acyldepsipeptides biosynthesis.</title>
        <authorList>
            <person name="Mariita R.M."/>
            <person name="Sello J.K."/>
        </authorList>
    </citation>
    <scope>NUCLEOTIDE SEQUENCE [LARGE SCALE GENOMIC DNA]</scope>
    <source>
        <strain evidence="3 4">ATCC 12236</strain>
    </source>
</reference>
<keyword evidence="2" id="KW-0732">Signal</keyword>
<keyword evidence="4" id="KW-1185">Reference proteome</keyword>
<dbReference type="AlphaFoldDB" id="A0A6G5RGE7"/>
<dbReference type="EMBL" id="CP021978">
    <property type="protein sequence ID" value="QCD56881.1"/>
    <property type="molecule type" value="Genomic_DNA"/>
</dbReference>
<evidence type="ECO:0000256" key="1">
    <source>
        <dbReference type="SAM" id="MobiDB-lite"/>
    </source>
</evidence>
<feature type="chain" id="PRO_5026283795" evidence="2">
    <location>
        <begin position="28"/>
        <end position="82"/>
    </location>
</feature>
<gene>
    <name evidence="3" type="ORF">CEB94_20050</name>
</gene>
<feature type="region of interest" description="Disordered" evidence="1">
    <location>
        <begin position="27"/>
        <end position="48"/>
    </location>
</feature>
<proteinExistence type="predicted"/>